<dbReference type="SUPFAM" id="SSF56601">
    <property type="entry name" value="beta-lactamase/transpeptidase-like"/>
    <property type="match status" value="1"/>
</dbReference>
<protein>
    <submittedName>
        <fullName evidence="3">CubicO group peptidase (Beta-lactamase class C family)</fullName>
    </submittedName>
</protein>
<evidence type="ECO:0000256" key="1">
    <source>
        <dbReference type="SAM" id="SignalP"/>
    </source>
</evidence>
<proteinExistence type="predicted"/>
<keyword evidence="1" id="KW-0732">Signal</keyword>
<evidence type="ECO:0000313" key="4">
    <source>
        <dbReference type="Proteomes" id="UP000295499"/>
    </source>
</evidence>
<comment type="caution">
    <text evidence="3">The sequence shown here is derived from an EMBL/GenBank/DDBJ whole genome shotgun (WGS) entry which is preliminary data.</text>
</comment>
<dbReference type="Proteomes" id="UP000295499">
    <property type="component" value="Unassembled WGS sequence"/>
</dbReference>
<keyword evidence="4" id="KW-1185">Reference proteome</keyword>
<dbReference type="PANTHER" id="PTHR46825">
    <property type="entry name" value="D-ALANYL-D-ALANINE-CARBOXYPEPTIDASE/ENDOPEPTIDASE AMPH"/>
    <property type="match status" value="1"/>
</dbReference>
<feature type="chain" id="PRO_5020384147" evidence="1">
    <location>
        <begin position="22"/>
        <end position="373"/>
    </location>
</feature>
<dbReference type="InterPro" id="IPR012338">
    <property type="entry name" value="Beta-lactam/transpept-like"/>
</dbReference>
<evidence type="ECO:0000259" key="2">
    <source>
        <dbReference type="Pfam" id="PF00144"/>
    </source>
</evidence>
<dbReference type="RefSeq" id="WP_133554107.1">
    <property type="nucleotide sequence ID" value="NZ_SNWM01000002.1"/>
</dbReference>
<sequence>MKKRYLFLFLLLQLVTDAANGQPLLKKRVDALFRGTVDKNTPGYAIAILKQNKILYAGGYGSANLDYKIPITVHSAFDIASVSKQFTAACIALLIIDGKLALNMPVSDFVPEIAKYEDTIRIMHLIYNTSGIIDYPKLPRPGGTSWITFNYFTVDDAIRVSLIPDTLAFKPGTRWDYSNTNYMLLTKVVEKICGIPFSEFARKRLFEPLGMLHTSINDDNTEVIPNRVTPYNPRSKAYVDAYRKEGIKVKYGKGWIQHVRNAPHYGGSGVNTTVTDLLKWEANFFSSYFGGEEFYRLMHQTHQFDNGRDNQAFGLYSGIFKGHVYWGWDGGDFGVSSQIIRFPKEMIAIIVLSNNGSGNAADRAMKIAGFLLK</sequence>
<dbReference type="Gene3D" id="3.40.710.10">
    <property type="entry name" value="DD-peptidase/beta-lactamase superfamily"/>
    <property type="match status" value="1"/>
</dbReference>
<dbReference type="AlphaFoldDB" id="A0A4R6IKK2"/>
<accession>A0A4R6IKK2</accession>
<dbReference type="EMBL" id="SNWM01000002">
    <property type="protein sequence ID" value="TDO22610.1"/>
    <property type="molecule type" value="Genomic_DNA"/>
</dbReference>
<dbReference type="PANTHER" id="PTHR46825:SF9">
    <property type="entry name" value="BETA-LACTAMASE-RELATED DOMAIN-CONTAINING PROTEIN"/>
    <property type="match status" value="1"/>
</dbReference>
<name>A0A4R6IKK2_9SPHI</name>
<reference evidence="3 4" key="1">
    <citation type="submission" date="2019-03" db="EMBL/GenBank/DDBJ databases">
        <title>Genomic Encyclopedia of Archaeal and Bacterial Type Strains, Phase II (KMG-II): from individual species to whole genera.</title>
        <authorList>
            <person name="Goeker M."/>
        </authorList>
    </citation>
    <scope>NUCLEOTIDE SEQUENCE [LARGE SCALE GENOMIC DNA]</scope>
    <source>
        <strain evidence="3 4">DSM 19034</strain>
    </source>
</reference>
<evidence type="ECO:0000313" key="3">
    <source>
        <dbReference type="EMBL" id="TDO22610.1"/>
    </source>
</evidence>
<dbReference type="InterPro" id="IPR001466">
    <property type="entry name" value="Beta-lactam-related"/>
</dbReference>
<feature type="signal peptide" evidence="1">
    <location>
        <begin position="1"/>
        <end position="21"/>
    </location>
</feature>
<feature type="domain" description="Beta-lactamase-related" evidence="2">
    <location>
        <begin position="29"/>
        <end position="366"/>
    </location>
</feature>
<gene>
    <name evidence="3" type="ORF">CLV32_1586</name>
</gene>
<organism evidence="3 4">
    <name type="scientific">Pedobacter duraquae</name>
    <dbReference type="NCBI Taxonomy" id="425511"/>
    <lineage>
        <taxon>Bacteria</taxon>
        <taxon>Pseudomonadati</taxon>
        <taxon>Bacteroidota</taxon>
        <taxon>Sphingobacteriia</taxon>
        <taxon>Sphingobacteriales</taxon>
        <taxon>Sphingobacteriaceae</taxon>
        <taxon>Pedobacter</taxon>
    </lineage>
</organism>
<dbReference type="OrthoDB" id="9793489at2"/>
<dbReference type="InterPro" id="IPR050491">
    <property type="entry name" value="AmpC-like"/>
</dbReference>
<dbReference type="Pfam" id="PF00144">
    <property type="entry name" value="Beta-lactamase"/>
    <property type="match status" value="1"/>
</dbReference>